<keyword evidence="4" id="KW-0694">RNA-binding</keyword>
<evidence type="ECO:0000256" key="3">
    <source>
        <dbReference type="ARBA" id="ARBA00023274"/>
    </source>
</evidence>
<comment type="function">
    <text evidence="4">Binds to 23S rRNA.</text>
</comment>
<comment type="subcellular location">
    <subcellularLocation>
        <location evidence="4">Plastid</location>
        <location evidence="4">Chloroplast</location>
    </subcellularLocation>
</comment>
<dbReference type="GO" id="GO:0006412">
    <property type="term" value="P:translation"/>
    <property type="evidence" value="ECO:0007669"/>
    <property type="project" value="UniProtKB-UniRule"/>
</dbReference>
<gene>
    <name evidence="4" type="primary">rpl23</name>
</gene>
<evidence type="ECO:0000256" key="4">
    <source>
        <dbReference type="HAMAP-Rule" id="MF_01369"/>
    </source>
</evidence>
<dbReference type="GO" id="GO:0005840">
    <property type="term" value="C:ribosome"/>
    <property type="evidence" value="ECO:0007669"/>
    <property type="project" value="UniProtKB-KW"/>
</dbReference>
<keyword evidence="5" id="KW-0934">Plastid</keyword>
<sequence length="91" mass="10671">MENIDLIRYPLFTDKANRLLNSNTYSFLVDVKINKKIAKTLFETLFNVKVIKLNSLVISSKKSRLGKFTGFKNNYKRLFITLKKGDFIPFF</sequence>
<dbReference type="Gene3D" id="3.30.70.330">
    <property type="match status" value="1"/>
</dbReference>
<keyword evidence="3 4" id="KW-0687">Ribonucleoprotein</keyword>
<keyword evidence="4" id="KW-0699">rRNA-binding</keyword>
<keyword evidence="2 4" id="KW-0689">Ribosomal protein</keyword>
<dbReference type="GO" id="GO:1990904">
    <property type="term" value="C:ribonucleoprotein complex"/>
    <property type="evidence" value="ECO:0007669"/>
    <property type="project" value="UniProtKB-KW"/>
</dbReference>
<comment type="similarity">
    <text evidence="1 4">Belongs to the universal ribosomal protein uL23 family.</text>
</comment>
<dbReference type="InterPro" id="IPR013025">
    <property type="entry name" value="Ribosomal_uL23-like"/>
</dbReference>
<keyword evidence="5" id="KW-0150">Chloroplast</keyword>
<accession>A0A3G3LLW0</accession>
<dbReference type="InterPro" id="IPR012677">
    <property type="entry name" value="Nucleotide-bd_a/b_plait_sf"/>
</dbReference>
<organism evidence="5">
    <name type="scientific">Phacus pleuronectes</name>
    <dbReference type="NCBI Taxonomy" id="102908"/>
    <lineage>
        <taxon>Eukaryota</taxon>
        <taxon>Discoba</taxon>
        <taxon>Euglenozoa</taxon>
        <taxon>Euglenida</taxon>
        <taxon>Spirocuta</taxon>
        <taxon>Euglenophyceae</taxon>
        <taxon>Euglenales</taxon>
        <taxon>Phacaceae</taxon>
        <taxon>Phacus</taxon>
    </lineage>
</organism>
<protein>
    <recommendedName>
        <fullName evidence="4">Large ribosomal subunit protein uL23c</fullName>
    </recommendedName>
</protein>
<dbReference type="HAMAP" id="MF_01369_B">
    <property type="entry name" value="Ribosomal_uL23_B"/>
    <property type="match status" value="1"/>
</dbReference>
<dbReference type="GO" id="GO:0003735">
    <property type="term" value="F:structural constituent of ribosome"/>
    <property type="evidence" value="ECO:0007669"/>
    <property type="project" value="InterPro"/>
</dbReference>
<dbReference type="GO" id="GO:0019843">
    <property type="term" value="F:rRNA binding"/>
    <property type="evidence" value="ECO:0007669"/>
    <property type="project" value="UniProtKB-UniRule"/>
</dbReference>
<dbReference type="PANTHER" id="PTHR11620">
    <property type="entry name" value="60S RIBOSOMAL PROTEIN L23A"/>
    <property type="match status" value="1"/>
</dbReference>
<dbReference type="SUPFAM" id="SSF54189">
    <property type="entry name" value="Ribosomal proteins S24e, L23 and L15e"/>
    <property type="match status" value="1"/>
</dbReference>
<name>A0A3G3LLW0_9EUGL</name>
<dbReference type="Pfam" id="PF00276">
    <property type="entry name" value="Ribosomal_L23"/>
    <property type="match status" value="1"/>
</dbReference>
<dbReference type="InterPro" id="IPR012678">
    <property type="entry name" value="Ribosomal_uL23/eL15/eS24_sf"/>
</dbReference>
<reference evidence="5" key="1">
    <citation type="journal article" date="2018" name="Sci. Rep.">
        <title>Dynamic evolution of inverted repeats in Euglenophyta plastid genomes.</title>
        <authorList>
            <person name="Karnkowska A."/>
            <person name="Bennett M.S."/>
            <person name="Triemer R.E."/>
        </authorList>
    </citation>
    <scope>NUCLEOTIDE SEQUENCE</scope>
</reference>
<dbReference type="EMBL" id="MH898673">
    <property type="protein sequence ID" value="AYQ93688.1"/>
    <property type="molecule type" value="Genomic_DNA"/>
</dbReference>
<evidence type="ECO:0000256" key="2">
    <source>
        <dbReference type="ARBA" id="ARBA00022980"/>
    </source>
</evidence>
<dbReference type="GO" id="GO:0009507">
    <property type="term" value="C:chloroplast"/>
    <property type="evidence" value="ECO:0007669"/>
    <property type="project" value="UniProtKB-SubCell"/>
</dbReference>
<proteinExistence type="inferred from homology"/>
<evidence type="ECO:0000313" key="5">
    <source>
        <dbReference type="EMBL" id="AYQ93688.1"/>
    </source>
</evidence>
<dbReference type="AlphaFoldDB" id="A0A3G3LLW0"/>
<geneLocation type="chloroplast" evidence="5"/>
<evidence type="ECO:0000256" key="1">
    <source>
        <dbReference type="ARBA" id="ARBA00006700"/>
    </source>
</evidence>
<comment type="subunit">
    <text evidence="4">Part of the 50S ribosomal subunit.</text>
</comment>